<feature type="site" description="Cleavage (non-hydrolytic); by autocatalysis" evidence="11">
    <location>
        <begin position="197"/>
        <end position="198"/>
    </location>
</feature>
<evidence type="ECO:0000256" key="11">
    <source>
        <dbReference type="HAMAP-Rule" id="MF_00664"/>
    </source>
</evidence>
<keyword evidence="4 11" id="KW-0443">Lipid metabolism</keyword>
<keyword evidence="12" id="KW-0812">Transmembrane</keyword>
<comment type="similarity">
    <text evidence="11">Belongs to the phosphatidylserine decarboxylase family. PSD-A subfamily.</text>
</comment>
<dbReference type="EC" id="4.1.1.65" evidence="11"/>
<evidence type="ECO:0000256" key="2">
    <source>
        <dbReference type="ARBA" id="ARBA00022516"/>
    </source>
</evidence>
<name>E8X4B1_GRATM</name>
<keyword evidence="7 11" id="KW-0594">Phospholipid biosynthesis</keyword>
<keyword evidence="1 11" id="KW-1003">Cell membrane</keyword>
<keyword evidence="2 11" id="KW-0444">Lipid biosynthesis</keyword>
<comment type="subunit">
    <text evidence="11">Heterodimer of a large membrane-associated beta subunit and a small pyruvoyl-containing alpha subunit.</text>
</comment>
<evidence type="ECO:0000256" key="5">
    <source>
        <dbReference type="ARBA" id="ARBA00023136"/>
    </source>
</evidence>
<dbReference type="KEGG" id="acm:AciX9_1175"/>
<dbReference type="GO" id="GO:0005886">
    <property type="term" value="C:plasma membrane"/>
    <property type="evidence" value="ECO:0007669"/>
    <property type="project" value="UniProtKB-SubCell"/>
</dbReference>
<keyword evidence="10 11" id="KW-0670">Pyruvate</keyword>
<feature type="chain" id="PRO_5023566184" description="Phosphatidylserine decarboxylase alpha chain" evidence="11">
    <location>
        <begin position="198"/>
        <end position="243"/>
    </location>
</feature>
<keyword evidence="9 11" id="KW-1208">Phospholipid metabolism</keyword>
<evidence type="ECO:0000256" key="3">
    <source>
        <dbReference type="ARBA" id="ARBA00022793"/>
    </source>
</evidence>
<dbReference type="GO" id="GO:0006646">
    <property type="term" value="P:phosphatidylethanolamine biosynthetic process"/>
    <property type="evidence" value="ECO:0007669"/>
    <property type="project" value="UniProtKB-UniRule"/>
</dbReference>
<evidence type="ECO:0000313" key="13">
    <source>
        <dbReference type="EMBL" id="ADW68238.1"/>
    </source>
</evidence>
<gene>
    <name evidence="11" type="primary">psd</name>
    <name evidence="13" type="ordered locus">AciX9_1175</name>
</gene>
<dbReference type="HOGENOM" id="CLU_072492_2_0_0"/>
<dbReference type="PaxDb" id="1198114-AciX9_1175"/>
<feature type="transmembrane region" description="Helical" evidence="12">
    <location>
        <begin position="30"/>
        <end position="46"/>
    </location>
</feature>
<organism evidence="14">
    <name type="scientific">Granulicella tundricola (strain ATCC BAA-1859 / DSM 23138 / MP5ACTX9)</name>
    <dbReference type="NCBI Taxonomy" id="1198114"/>
    <lineage>
        <taxon>Bacteria</taxon>
        <taxon>Pseudomonadati</taxon>
        <taxon>Acidobacteriota</taxon>
        <taxon>Terriglobia</taxon>
        <taxon>Terriglobales</taxon>
        <taxon>Acidobacteriaceae</taxon>
        <taxon>Granulicella</taxon>
    </lineage>
</organism>
<feature type="modified residue" description="Pyruvic acid (Ser); by autocatalysis" evidence="11">
    <location>
        <position position="198"/>
    </location>
</feature>
<dbReference type="GO" id="GO:0004609">
    <property type="term" value="F:phosphatidylserine decarboxylase activity"/>
    <property type="evidence" value="ECO:0007669"/>
    <property type="project" value="UniProtKB-UniRule"/>
</dbReference>
<dbReference type="AlphaFoldDB" id="E8X4B1"/>
<dbReference type="UniPathway" id="UPA00558">
    <property type="reaction ID" value="UER00616"/>
</dbReference>
<evidence type="ECO:0000256" key="6">
    <source>
        <dbReference type="ARBA" id="ARBA00023145"/>
    </source>
</evidence>
<evidence type="ECO:0000313" key="14">
    <source>
        <dbReference type="Proteomes" id="UP000000343"/>
    </source>
</evidence>
<dbReference type="STRING" id="1198114.AciX9_1175"/>
<comment type="catalytic activity">
    <reaction evidence="11">
        <text>a 1,2-diacyl-sn-glycero-3-phospho-L-serine + H(+) = a 1,2-diacyl-sn-glycero-3-phosphoethanolamine + CO2</text>
        <dbReference type="Rhea" id="RHEA:20828"/>
        <dbReference type="ChEBI" id="CHEBI:15378"/>
        <dbReference type="ChEBI" id="CHEBI:16526"/>
        <dbReference type="ChEBI" id="CHEBI:57262"/>
        <dbReference type="ChEBI" id="CHEBI:64612"/>
        <dbReference type="EC" id="4.1.1.65"/>
    </reaction>
</comment>
<dbReference type="PANTHER" id="PTHR35809">
    <property type="entry name" value="ARCHAETIDYLSERINE DECARBOXYLASE PROENZYME-RELATED"/>
    <property type="match status" value="1"/>
</dbReference>
<evidence type="ECO:0000256" key="8">
    <source>
        <dbReference type="ARBA" id="ARBA00023239"/>
    </source>
</evidence>
<dbReference type="eggNOG" id="COG0688">
    <property type="taxonomic scope" value="Bacteria"/>
</dbReference>
<dbReference type="Proteomes" id="UP000000343">
    <property type="component" value="Chromosome"/>
</dbReference>
<protein>
    <recommendedName>
        <fullName evidence="11">Phosphatidylserine decarboxylase proenzyme</fullName>
        <ecNumber evidence="11">4.1.1.65</ecNumber>
    </recommendedName>
    <component>
        <recommendedName>
            <fullName evidence="11">Phosphatidylserine decarboxylase alpha chain</fullName>
        </recommendedName>
    </component>
    <component>
        <recommendedName>
            <fullName evidence="11">Phosphatidylserine decarboxylase beta chain</fullName>
        </recommendedName>
    </component>
</protein>
<accession>E8X4B1</accession>
<dbReference type="EMBL" id="CP002480">
    <property type="protein sequence ID" value="ADW68238.1"/>
    <property type="molecule type" value="Genomic_DNA"/>
</dbReference>
<keyword evidence="14" id="KW-1185">Reference proteome</keyword>
<dbReference type="Pfam" id="PF02666">
    <property type="entry name" value="PS_Dcarbxylase"/>
    <property type="match status" value="1"/>
</dbReference>
<keyword evidence="8 11" id="KW-0456">Lyase</keyword>
<dbReference type="HAMAP" id="MF_00664">
    <property type="entry name" value="PS_decarb_PSD_A"/>
    <property type="match status" value="1"/>
</dbReference>
<evidence type="ECO:0000256" key="9">
    <source>
        <dbReference type="ARBA" id="ARBA00023264"/>
    </source>
</evidence>
<feature type="chain" id="PRO_5023566185" description="Phosphatidylserine decarboxylase beta chain" evidence="11">
    <location>
        <begin position="1"/>
        <end position="197"/>
    </location>
</feature>
<proteinExistence type="inferred from homology"/>
<comment type="PTM">
    <text evidence="11">Is synthesized initially as an inactive proenzyme. Formation of the active enzyme involves a self-maturation process in which the active site pyruvoyl group is generated from an internal serine residue via an autocatalytic post-translational modification. Two non-identical subunits are generated from the proenzyme in this reaction, and the pyruvate is formed at the N-terminus of the alpha chain, which is derived from the carboxyl end of the proenzyme. The post-translation cleavage follows an unusual pathway, termed non-hydrolytic serinolysis, in which the side chain hydroxyl group of the serine supplies its oxygen atom to form the C-terminus of the beta chain, while the remainder of the serine residue undergoes an oxidative deamination to produce ammonia and the pyruvoyl prosthetic group on the alpha chain.</text>
</comment>
<comment type="pathway">
    <text evidence="11">Phospholipid metabolism; phosphatidylethanolamine biosynthesis; phosphatidylethanolamine from CDP-diacylglycerol: step 2/2.</text>
</comment>
<keyword evidence="12" id="KW-1133">Transmembrane helix</keyword>
<dbReference type="InterPro" id="IPR003817">
    <property type="entry name" value="PS_Dcarbxylase"/>
</dbReference>
<keyword evidence="6 11" id="KW-0865">Zymogen</keyword>
<evidence type="ECO:0000256" key="7">
    <source>
        <dbReference type="ARBA" id="ARBA00023209"/>
    </source>
</evidence>
<comment type="subcellular location">
    <subcellularLocation>
        <location evidence="11">Cell membrane</location>
        <topology evidence="11">Peripheral membrane protein</topology>
    </subcellularLocation>
</comment>
<keyword evidence="5 11" id="KW-0472">Membrane</keyword>
<keyword evidence="3 11" id="KW-0210">Decarboxylase</keyword>
<dbReference type="PANTHER" id="PTHR35809:SF1">
    <property type="entry name" value="ARCHAETIDYLSERINE DECARBOXYLASE PROENZYME-RELATED"/>
    <property type="match status" value="1"/>
</dbReference>
<evidence type="ECO:0000256" key="1">
    <source>
        <dbReference type="ARBA" id="ARBA00022475"/>
    </source>
</evidence>
<sequence>MGFERAHAVGGMTLSVAGATYNWQTMVRDGFFYGLGLAIVAAALWATTHSWFLIVPAVILACFFLWFFRDPNRTIPAGEGLIVSPADGVVTEAEWVETTAGGKLRVSIFLNVFDVHVNRSPISGTVTVVEHRAGGYMNAMAPESVLSNEQTLIQIEGDGYQVSFKQIAGLLARRIVCNLQPGQRIERGQRMGLIKFGSRCDVLMPAEATLKVKTGSRVKGGSTILGAMPAIDSTAAVDLLAGS</sequence>
<evidence type="ECO:0000256" key="4">
    <source>
        <dbReference type="ARBA" id="ARBA00023098"/>
    </source>
</evidence>
<evidence type="ECO:0000256" key="10">
    <source>
        <dbReference type="ARBA" id="ARBA00023317"/>
    </source>
</evidence>
<evidence type="ECO:0000256" key="12">
    <source>
        <dbReference type="SAM" id="Phobius"/>
    </source>
</evidence>
<comment type="function">
    <text evidence="11">Catalyzes the formation of phosphatidylethanolamine (PtdEtn) from phosphatidylserine (PtdSer).</text>
</comment>
<feature type="active site" description="Schiff-base intermediate with substrate; via pyruvic acid" evidence="11">
    <location>
        <position position="198"/>
    </location>
</feature>
<comment type="cofactor">
    <cofactor evidence="11">
        <name>pyruvate</name>
        <dbReference type="ChEBI" id="CHEBI:15361"/>
    </cofactor>
    <text evidence="11">Binds 1 pyruvoyl group covalently per subunit.</text>
</comment>
<dbReference type="NCBIfam" id="NF003685">
    <property type="entry name" value="PRK05305.2-5"/>
    <property type="match status" value="1"/>
</dbReference>
<reference evidence="14" key="1">
    <citation type="submission" date="2011-01" db="EMBL/GenBank/DDBJ databases">
        <title>Complete sequence of chromosome of Acidobacterium sp. MP5ACTX9.</title>
        <authorList>
            <consortium name="US DOE Joint Genome Institute"/>
            <person name="Lucas S."/>
            <person name="Copeland A."/>
            <person name="Lapidus A."/>
            <person name="Cheng J.-F."/>
            <person name="Goodwin L."/>
            <person name="Pitluck S."/>
            <person name="Teshima H."/>
            <person name="Detter J.C."/>
            <person name="Han C."/>
            <person name="Tapia R."/>
            <person name="Land M."/>
            <person name="Hauser L."/>
            <person name="Kyrpides N."/>
            <person name="Ivanova N."/>
            <person name="Ovchinnikova G."/>
            <person name="Pagani I."/>
            <person name="Rawat S.R."/>
            <person name="Mannisto M."/>
            <person name="Haggblom M.M."/>
            <person name="Woyke T."/>
        </authorList>
    </citation>
    <scope>NUCLEOTIDE SEQUENCE [LARGE SCALE GENOMIC DNA]</scope>
    <source>
        <strain evidence="14">MP5ACTX9</strain>
    </source>
</reference>
<dbReference type="InterPro" id="IPR033175">
    <property type="entry name" value="PSD-A"/>
</dbReference>
<feature type="transmembrane region" description="Helical" evidence="12">
    <location>
        <begin position="52"/>
        <end position="68"/>
    </location>
</feature>